<dbReference type="KEGG" id="agi:FSB73_05480"/>
<dbReference type="AlphaFoldDB" id="A0A5B8VI96"/>
<keyword evidence="2" id="KW-0812">Transmembrane</keyword>
<accession>A0A5B8VI96</accession>
<keyword evidence="2" id="KW-0472">Membrane</keyword>
<protein>
    <submittedName>
        <fullName evidence="3">Uncharacterized protein</fullName>
    </submittedName>
</protein>
<dbReference type="Proteomes" id="UP000321291">
    <property type="component" value="Chromosome"/>
</dbReference>
<evidence type="ECO:0000313" key="4">
    <source>
        <dbReference type="Proteomes" id="UP000321291"/>
    </source>
</evidence>
<sequence length="583" mass="68123">MALTRTFQDRYQKAFAGLDELMDAYPRMEGGHHLKTHLQTLAGQVLVSTPIQIEMVWLDEPDETQLIRFVDFINVNRQKVDQLLENLQDVKAANLFMTQLECSSQLFDITVYRGRHFPTRSTLRQAPAFKILFGFATNNVEADDTETVLWRTDAEGGTVMMIYNGTDIFMQQSEQLKVISLEWNKLPERFAELVELYKLLPLLQSMQSIRAVQGLEKISDAFYQYMNQQERDIKSKRFGAQQEINSVKLQENVNSRDFFQQLKSGLQRDFSEFENGVSEQAIQLKQLHNPRSLMAQVETEVKKVNHLVEETFAGNILMGLPEGTQRRLLDFINQSLKRTISEGVHTMEAFLNQEVSLLKEKLKPKGFQFSYHPSPNINTSRLELNMMEYVRFQQKYELEKKKLEFSDYVRAAMAPFMSVMSFFIIFRFVPIPRSIKTTFMIIAGIVLTPLAILGFRKFLRNTKIKKERDYDKELRKMQESLLNESKGMIGKFSDEWQREVSGCVRIEMNQFISHLETVFESASENNKELLQKQQRSVQRRVQGLEQRERAHQVIVRNKETYDRALAQFKGELMNQYQQIVTQL</sequence>
<name>A0A5B8VI96_9BACT</name>
<keyword evidence="1" id="KW-0175">Coiled coil</keyword>
<evidence type="ECO:0000256" key="2">
    <source>
        <dbReference type="SAM" id="Phobius"/>
    </source>
</evidence>
<reference evidence="3 4" key="1">
    <citation type="journal article" date="2017" name="Int. J. Syst. Evol. Microbiol.">
        <title>Arachidicoccus ginsenosidivorans sp. nov., with ginsenoside-converting activity isolated from ginseng cultivating soil.</title>
        <authorList>
            <person name="Siddiqi M.Z."/>
            <person name="Aslam Z."/>
            <person name="Im W.T."/>
        </authorList>
    </citation>
    <scope>NUCLEOTIDE SEQUENCE [LARGE SCALE GENOMIC DNA]</scope>
    <source>
        <strain evidence="3 4">Gsoil 809</strain>
    </source>
</reference>
<dbReference type="EMBL" id="CP042434">
    <property type="protein sequence ID" value="QEC71210.1"/>
    <property type="molecule type" value="Genomic_DNA"/>
</dbReference>
<gene>
    <name evidence="3" type="ORF">FSB73_05480</name>
</gene>
<dbReference type="RefSeq" id="WP_146780484.1">
    <property type="nucleotide sequence ID" value="NZ_CP042434.1"/>
</dbReference>
<keyword evidence="4" id="KW-1185">Reference proteome</keyword>
<evidence type="ECO:0000313" key="3">
    <source>
        <dbReference type="EMBL" id="QEC71210.1"/>
    </source>
</evidence>
<proteinExistence type="predicted"/>
<keyword evidence="2" id="KW-1133">Transmembrane helix</keyword>
<dbReference type="OrthoDB" id="9820677at2"/>
<feature type="coiled-coil region" evidence="1">
    <location>
        <begin position="512"/>
        <end position="547"/>
    </location>
</feature>
<evidence type="ECO:0000256" key="1">
    <source>
        <dbReference type="SAM" id="Coils"/>
    </source>
</evidence>
<feature type="transmembrane region" description="Helical" evidence="2">
    <location>
        <begin position="408"/>
        <end position="429"/>
    </location>
</feature>
<feature type="transmembrane region" description="Helical" evidence="2">
    <location>
        <begin position="435"/>
        <end position="455"/>
    </location>
</feature>
<organism evidence="3 4">
    <name type="scientific">Arachidicoccus ginsenosidivorans</name>
    <dbReference type="NCBI Taxonomy" id="496057"/>
    <lineage>
        <taxon>Bacteria</taxon>
        <taxon>Pseudomonadati</taxon>
        <taxon>Bacteroidota</taxon>
        <taxon>Chitinophagia</taxon>
        <taxon>Chitinophagales</taxon>
        <taxon>Chitinophagaceae</taxon>
        <taxon>Arachidicoccus</taxon>
    </lineage>
</organism>